<gene>
    <name evidence="1" type="ORF">E5331_15980</name>
</gene>
<dbReference type="EMBL" id="SRYB01000030">
    <property type="protein sequence ID" value="TGY77122.1"/>
    <property type="molecule type" value="Genomic_DNA"/>
</dbReference>
<reference evidence="1" key="1">
    <citation type="submission" date="2019-04" db="EMBL/GenBank/DDBJ databases">
        <title>Microbes associate with the intestines of laboratory mice.</title>
        <authorList>
            <person name="Navarre W."/>
            <person name="Wong E."/>
            <person name="Huang K."/>
            <person name="Tropini C."/>
            <person name="Ng K."/>
            <person name="Yu B."/>
        </authorList>
    </citation>
    <scope>NUCLEOTIDE SEQUENCE</scope>
    <source>
        <strain evidence="1">NM04_E33</strain>
    </source>
</reference>
<protein>
    <submittedName>
        <fullName evidence="1">DMT family transporter</fullName>
    </submittedName>
</protein>
<sequence length="309" mass="33861">MNSKVKGYTIGAIAAASYGLNPMFALPLYQEGMTPDSVLFFRYMLAIPIMGILLAYRRGLKEFEIRKKECFQFFGIGVLMALSSLFLFLSYTYMDVGIASTLLFIYPIMVAVMMAIGFYEKLSLSTGICMVLALCGIFLLHKNEDGNTISLFGTVLVMLSSLTYAIYIVYVNQSGLKNISTLKVTFYMLCFGLSVFIVKILVTNTFTMPVSFFGWVCILGLSVFPTAVSFLCTTSAIHYIGATPTAILGALEPVTAVAIGVSLFGEVLTTRIVIGILLILFAVSVVVYDGKSSGMLIKIRKLFPINIKK</sequence>
<keyword evidence="2" id="KW-1185">Reference proteome</keyword>
<accession>A0AC61RCG9</accession>
<organism evidence="1 2">
    <name type="scientific">Lepagella muris</name>
    <dbReference type="NCBI Taxonomy" id="3032870"/>
    <lineage>
        <taxon>Bacteria</taxon>
        <taxon>Pseudomonadati</taxon>
        <taxon>Bacteroidota</taxon>
        <taxon>Bacteroidia</taxon>
        <taxon>Bacteroidales</taxon>
        <taxon>Muribaculaceae</taxon>
        <taxon>Lepagella</taxon>
    </lineage>
</organism>
<dbReference type="Proteomes" id="UP000306319">
    <property type="component" value="Unassembled WGS sequence"/>
</dbReference>
<evidence type="ECO:0000313" key="1">
    <source>
        <dbReference type="EMBL" id="TGY77122.1"/>
    </source>
</evidence>
<proteinExistence type="predicted"/>
<name>A0AC61RCG9_9BACT</name>
<comment type="caution">
    <text evidence="1">The sequence shown here is derived from an EMBL/GenBank/DDBJ whole genome shotgun (WGS) entry which is preliminary data.</text>
</comment>
<evidence type="ECO:0000313" key="2">
    <source>
        <dbReference type="Proteomes" id="UP000306319"/>
    </source>
</evidence>